<name>A0A0P1HZM0_9RHOB</name>
<proteinExistence type="predicted"/>
<evidence type="ECO:0000313" key="3">
    <source>
        <dbReference type="EMBL" id="CUJ81304.1"/>
    </source>
</evidence>
<dbReference type="EMBL" id="CYTW01000001">
    <property type="protein sequence ID" value="CUJ81304.1"/>
    <property type="molecule type" value="Genomic_DNA"/>
</dbReference>
<dbReference type="Gene3D" id="1.10.443.10">
    <property type="entry name" value="Intergrase catalytic core"/>
    <property type="match status" value="1"/>
</dbReference>
<dbReference type="GO" id="GO:0015074">
    <property type="term" value="P:DNA integration"/>
    <property type="evidence" value="ECO:0007669"/>
    <property type="project" value="InterPro"/>
</dbReference>
<dbReference type="PROSITE" id="PS51898">
    <property type="entry name" value="TYR_RECOMBINASE"/>
    <property type="match status" value="1"/>
</dbReference>
<protein>
    <submittedName>
        <fullName evidence="3">Site-specific tyrosine recombinase XerC</fullName>
    </submittedName>
</protein>
<dbReference type="Proteomes" id="UP000051870">
    <property type="component" value="Unassembled WGS sequence"/>
</dbReference>
<dbReference type="InterPro" id="IPR011010">
    <property type="entry name" value="DNA_brk_join_enz"/>
</dbReference>
<sequence length="370" mass="41645">MNALADNSYIALPFSEWPHDEQNAWLSAKAKGNVFDGQGPAAAWSPHTQDKIELTVGRFLKWLLVGRGIAHPRVPSNLDQPTLQSYLAFLQPRVSPVSAHMYINDLRRYCQVARPEADRSVLNTLARNLQWRATPSRNKRAKIVDLNALVDLGRDFQDIGRTLIDTHPVRGAILVRDGFAISLLALRPLRIRAFGSLQIGHHLEQIGGQWHILIPPELSKTKQHWEGPFPNVLRADLEYYLEVARPKLLTDQRSKPWVKRRAKARTELWVGRSGQALPHKELGAAIARHTQRHFGVRIGPHMFRDCAATYVAIYSGKDVGIIKSVLGHSTMRTAEQYYNQANQSDAVGKLDEAISAISANLTRKKGRARR</sequence>
<evidence type="ECO:0000313" key="4">
    <source>
        <dbReference type="Proteomes" id="UP000051870"/>
    </source>
</evidence>
<dbReference type="GO" id="GO:0003677">
    <property type="term" value="F:DNA binding"/>
    <property type="evidence" value="ECO:0007669"/>
    <property type="project" value="InterPro"/>
</dbReference>
<dbReference type="CDD" id="cd00397">
    <property type="entry name" value="DNA_BRE_C"/>
    <property type="match status" value="1"/>
</dbReference>
<dbReference type="InterPro" id="IPR002104">
    <property type="entry name" value="Integrase_catalytic"/>
</dbReference>
<keyword evidence="4" id="KW-1185">Reference proteome</keyword>
<dbReference type="InterPro" id="IPR013762">
    <property type="entry name" value="Integrase-like_cat_sf"/>
</dbReference>
<evidence type="ECO:0000259" key="2">
    <source>
        <dbReference type="PROSITE" id="PS51898"/>
    </source>
</evidence>
<dbReference type="SUPFAM" id="SSF56349">
    <property type="entry name" value="DNA breaking-rejoining enzymes"/>
    <property type="match status" value="1"/>
</dbReference>
<accession>A0A0P1HZM0</accession>
<organism evidence="3 4">
    <name type="scientific">Shimia thalassica</name>
    <dbReference type="NCBI Taxonomy" id="1715693"/>
    <lineage>
        <taxon>Bacteria</taxon>
        <taxon>Pseudomonadati</taxon>
        <taxon>Pseudomonadota</taxon>
        <taxon>Alphaproteobacteria</taxon>
        <taxon>Rhodobacterales</taxon>
        <taxon>Roseobacteraceae</taxon>
    </lineage>
</organism>
<feature type="domain" description="Tyr recombinase" evidence="2">
    <location>
        <begin position="133"/>
        <end position="351"/>
    </location>
</feature>
<reference evidence="4" key="1">
    <citation type="submission" date="2015-09" db="EMBL/GenBank/DDBJ databases">
        <authorList>
            <person name="Rodrigo-Torres Lidia"/>
            <person name="Arahal R.David."/>
        </authorList>
    </citation>
    <scope>NUCLEOTIDE SEQUENCE [LARGE SCALE GENOMIC DNA]</scope>
    <source>
        <strain evidence="4">CECT 7735</strain>
    </source>
</reference>
<evidence type="ECO:0000256" key="1">
    <source>
        <dbReference type="ARBA" id="ARBA00023172"/>
    </source>
</evidence>
<dbReference type="GeneID" id="83879109"/>
<dbReference type="GO" id="GO:0006310">
    <property type="term" value="P:DNA recombination"/>
    <property type="evidence" value="ECO:0007669"/>
    <property type="project" value="UniProtKB-KW"/>
</dbReference>
<dbReference type="STRING" id="1715693.PH7735_00002"/>
<gene>
    <name evidence="3" type="ORF">PH7735_00002</name>
</gene>
<dbReference type="AlphaFoldDB" id="A0A0P1HZM0"/>
<keyword evidence="1" id="KW-0233">DNA recombination</keyword>
<dbReference type="RefSeq" id="WP_058309298.1">
    <property type="nucleotide sequence ID" value="NZ_CYTW01000001.1"/>
</dbReference>